<keyword evidence="2" id="KW-0472">Membrane</keyword>
<gene>
    <name evidence="4" type="ORF">QBC37DRAFT_388695</name>
</gene>
<accession>A0AAN6Y4X2</accession>
<evidence type="ECO:0000313" key="5">
    <source>
        <dbReference type="Proteomes" id="UP001301769"/>
    </source>
</evidence>
<dbReference type="Proteomes" id="UP001301769">
    <property type="component" value="Unassembled WGS sequence"/>
</dbReference>
<reference evidence="4" key="2">
    <citation type="submission" date="2023-05" db="EMBL/GenBank/DDBJ databases">
        <authorList>
            <consortium name="Lawrence Berkeley National Laboratory"/>
            <person name="Steindorff A."/>
            <person name="Hensen N."/>
            <person name="Bonometti L."/>
            <person name="Westerberg I."/>
            <person name="Brannstrom I.O."/>
            <person name="Guillou S."/>
            <person name="Cros-Aarteil S."/>
            <person name="Calhoun S."/>
            <person name="Haridas S."/>
            <person name="Kuo A."/>
            <person name="Mondo S."/>
            <person name="Pangilinan J."/>
            <person name="Riley R."/>
            <person name="Labutti K."/>
            <person name="Andreopoulos B."/>
            <person name="Lipzen A."/>
            <person name="Chen C."/>
            <person name="Yanf M."/>
            <person name="Daum C."/>
            <person name="Ng V."/>
            <person name="Clum A."/>
            <person name="Ohm R."/>
            <person name="Martin F."/>
            <person name="Silar P."/>
            <person name="Natvig D."/>
            <person name="Lalanne C."/>
            <person name="Gautier V."/>
            <person name="Ament-Velasquez S.L."/>
            <person name="Kruys A."/>
            <person name="Hutchinson M.I."/>
            <person name="Powell A.J."/>
            <person name="Barry K."/>
            <person name="Miller A.N."/>
            <person name="Grigoriev I.V."/>
            <person name="Debuchy R."/>
            <person name="Gladieux P."/>
            <person name="Thoren M.H."/>
            <person name="Johannesson H."/>
        </authorList>
    </citation>
    <scope>NUCLEOTIDE SEQUENCE</scope>
    <source>
        <strain evidence="4">PSN293</strain>
    </source>
</reference>
<keyword evidence="5" id="KW-1185">Reference proteome</keyword>
<comment type="caution">
    <text evidence="4">The sequence shown here is derived from an EMBL/GenBank/DDBJ whole genome shotgun (WGS) entry which is preliminary data.</text>
</comment>
<name>A0AAN6Y4X2_9PEZI</name>
<protein>
    <submittedName>
        <fullName evidence="4">Uncharacterized protein</fullName>
    </submittedName>
</protein>
<sequence>MHGNYILLVLCSCAAAAAATCYNLNGDEVSNTNIIPCDADEPITHCCSSDDLCARNGLCLNNGDDGKISAQGCTDPGWNLPCHQQLRSDNCQDSGDYVPLWMCKSVDRAIMVCCDPDTSQCCVDALANEQGRPRLYEIPKWGQVWPPGQKSLAVPSNPITVVTTSSSTAGPTSSKTTETTSASNAGPTSSISGGATPGPVGHGSIDPLPVALAVVFGILFLALGFFQLRYVARESKRRGKPAGFGGAVGSTVPAMVPRWHCQGVWRCSISRGSGGVGAQ</sequence>
<dbReference type="EMBL" id="MU858124">
    <property type="protein sequence ID" value="KAK4212594.1"/>
    <property type="molecule type" value="Genomic_DNA"/>
</dbReference>
<evidence type="ECO:0000256" key="1">
    <source>
        <dbReference type="SAM" id="MobiDB-lite"/>
    </source>
</evidence>
<dbReference type="AlphaFoldDB" id="A0AAN6Y4X2"/>
<feature type="compositionally biased region" description="Low complexity" evidence="1">
    <location>
        <begin position="163"/>
        <end position="185"/>
    </location>
</feature>
<organism evidence="4 5">
    <name type="scientific">Rhypophila decipiens</name>
    <dbReference type="NCBI Taxonomy" id="261697"/>
    <lineage>
        <taxon>Eukaryota</taxon>
        <taxon>Fungi</taxon>
        <taxon>Dikarya</taxon>
        <taxon>Ascomycota</taxon>
        <taxon>Pezizomycotina</taxon>
        <taxon>Sordariomycetes</taxon>
        <taxon>Sordariomycetidae</taxon>
        <taxon>Sordariales</taxon>
        <taxon>Naviculisporaceae</taxon>
        <taxon>Rhypophila</taxon>
    </lineage>
</organism>
<proteinExistence type="predicted"/>
<feature type="chain" id="PRO_5042933553" evidence="3">
    <location>
        <begin position="20"/>
        <end position="279"/>
    </location>
</feature>
<feature type="signal peptide" evidence="3">
    <location>
        <begin position="1"/>
        <end position="19"/>
    </location>
</feature>
<keyword evidence="2" id="KW-0812">Transmembrane</keyword>
<evidence type="ECO:0000256" key="2">
    <source>
        <dbReference type="SAM" id="Phobius"/>
    </source>
</evidence>
<reference evidence="4" key="1">
    <citation type="journal article" date="2023" name="Mol. Phylogenet. Evol.">
        <title>Genome-scale phylogeny and comparative genomics of the fungal order Sordariales.</title>
        <authorList>
            <person name="Hensen N."/>
            <person name="Bonometti L."/>
            <person name="Westerberg I."/>
            <person name="Brannstrom I.O."/>
            <person name="Guillou S."/>
            <person name="Cros-Aarteil S."/>
            <person name="Calhoun S."/>
            <person name="Haridas S."/>
            <person name="Kuo A."/>
            <person name="Mondo S."/>
            <person name="Pangilinan J."/>
            <person name="Riley R."/>
            <person name="LaButti K."/>
            <person name="Andreopoulos B."/>
            <person name="Lipzen A."/>
            <person name="Chen C."/>
            <person name="Yan M."/>
            <person name="Daum C."/>
            <person name="Ng V."/>
            <person name="Clum A."/>
            <person name="Steindorff A."/>
            <person name="Ohm R.A."/>
            <person name="Martin F."/>
            <person name="Silar P."/>
            <person name="Natvig D.O."/>
            <person name="Lalanne C."/>
            <person name="Gautier V."/>
            <person name="Ament-Velasquez S.L."/>
            <person name="Kruys A."/>
            <person name="Hutchinson M.I."/>
            <person name="Powell A.J."/>
            <person name="Barry K."/>
            <person name="Miller A.N."/>
            <person name="Grigoriev I.V."/>
            <person name="Debuchy R."/>
            <person name="Gladieux P."/>
            <person name="Hiltunen Thoren M."/>
            <person name="Johannesson H."/>
        </authorList>
    </citation>
    <scope>NUCLEOTIDE SEQUENCE</scope>
    <source>
        <strain evidence="4">PSN293</strain>
    </source>
</reference>
<feature type="transmembrane region" description="Helical" evidence="2">
    <location>
        <begin position="208"/>
        <end position="228"/>
    </location>
</feature>
<evidence type="ECO:0000313" key="4">
    <source>
        <dbReference type="EMBL" id="KAK4212594.1"/>
    </source>
</evidence>
<feature type="region of interest" description="Disordered" evidence="1">
    <location>
        <begin position="163"/>
        <end position="198"/>
    </location>
</feature>
<evidence type="ECO:0000256" key="3">
    <source>
        <dbReference type="SAM" id="SignalP"/>
    </source>
</evidence>
<keyword evidence="3" id="KW-0732">Signal</keyword>
<keyword evidence="2" id="KW-1133">Transmembrane helix</keyword>